<dbReference type="WBParaSite" id="ALUE_0000133401-mRNA-1">
    <property type="protein sequence ID" value="ALUE_0000133401-mRNA-1"/>
    <property type="gene ID" value="ALUE_0000133401"/>
</dbReference>
<dbReference type="Proteomes" id="UP000036681">
    <property type="component" value="Unplaced"/>
</dbReference>
<evidence type="ECO:0000256" key="1">
    <source>
        <dbReference type="SAM" id="MobiDB-lite"/>
    </source>
</evidence>
<accession>A0A0M3HII9</accession>
<sequence>MLAKACKQNKLDVICLQQQADAAKPEAIVGADAVHAPLDASAPPPAEAAAPPSASLGGASPAEGEAEKVIRSFLNCFSLVDQRQGFVSS</sequence>
<protein>
    <submittedName>
        <fullName evidence="3">DUF4116 domain-containing protein</fullName>
    </submittedName>
</protein>
<organism evidence="2 3">
    <name type="scientific">Ascaris lumbricoides</name>
    <name type="common">Giant roundworm</name>
    <dbReference type="NCBI Taxonomy" id="6252"/>
    <lineage>
        <taxon>Eukaryota</taxon>
        <taxon>Metazoa</taxon>
        <taxon>Ecdysozoa</taxon>
        <taxon>Nematoda</taxon>
        <taxon>Chromadorea</taxon>
        <taxon>Rhabditida</taxon>
        <taxon>Spirurina</taxon>
        <taxon>Ascaridomorpha</taxon>
        <taxon>Ascaridoidea</taxon>
        <taxon>Ascarididae</taxon>
        <taxon>Ascaris</taxon>
    </lineage>
</organism>
<feature type="region of interest" description="Disordered" evidence="1">
    <location>
        <begin position="38"/>
        <end position="61"/>
    </location>
</feature>
<keyword evidence="2" id="KW-1185">Reference proteome</keyword>
<reference evidence="3" key="1">
    <citation type="submission" date="2017-02" db="UniProtKB">
        <authorList>
            <consortium name="WormBaseParasite"/>
        </authorList>
    </citation>
    <scope>IDENTIFICATION</scope>
</reference>
<name>A0A0M3HII9_ASCLU</name>
<evidence type="ECO:0000313" key="3">
    <source>
        <dbReference type="WBParaSite" id="ALUE_0000133401-mRNA-1"/>
    </source>
</evidence>
<evidence type="ECO:0000313" key="2">
    <source>
        <dbReference type="Proteomes" id="UP000036681"/>
    </source>
</evidence>
<proteinExistence type="predicted"/>
<dbReference type="AlphaFoldDB" id="A0A0M3HII9"/>